<organism evidence="10 11">
    <name type="scientific">Lichenibacterium ramalinae</name>
    <dbReference type="NCBI Taxonomy" id="2316527"/>
    <lineage>
        <taxon>Bacteria</taxon>
        <taxon>Pseudomonadati</taxon>
        <taxon>Pseudomonadota</taxon>
        <taxon>Alphaproteobacteria</taxon>
        <taxon>Hyphomicrobiales</taxon>
        <taxon>Lichenihabitantaceae</taxon>
        <taxon>Lichenibacterium</taxon>
    </lineage>
</organism>
<protein>
    <recommendedName>
        <fullName evidence="4">dTDP-4-dehydrorhamnose 3,5-epimerase</fullName>
        <ecNumber evidence="3">5.1.3.13</ecNumber>
    </recommendedName>
    <alternativeName>
        <fullName evidence="6">Thymidine diphospho-4-keto-rhamnose 3,5-epimerase</fullName>
    </alternativeName>
    <alternativeName>
        <fullName evidence="5">dTDP-4-keto-6-deoxyglucose 3,5-epimerase</fullName>
    </alternativeName>
    <alternativeName>
        <fullName evidence="7">dTDP-6-deoxy-D-xylo-4-hexulose 3,5-epimerase</fullName>
    </alternativeName>
</protein>
<dbReference type="PANTHER" id="PTHR21047:SF2">
    <property type="entry name" value="THYMIDINE DIPHOSPHO-4-KETO-RHAMNOSE 3,5-EPIMERASE"/>
    <property type="match status" value="1"/>
</dbReference>
<dbReference type="PANTHER" id="PTHR21047">
    <property type="entry name" value="DTDP-6-DEOXY-D-GLUCOSE-3,5 EPIMERASE"/>
    <property type="match status" value="1"/>
</dbReference>
<dbReference type="EC" id="5.1.3.13" evidence="3"/>
<dbReference type="InterPro" id="IPR014710">
    <property type="entry name" value="RmlC-like_jellyroll"/>
</dbReference>
<evidence type="ECO:0000256" key="7">
    <source>
        <dbReference type="ARBA" id="ARBA00033311"/>
    </source>
</evidence>
<dbReference type="InterPro" id="IPR000888">
    <property type="entry name" value="RmlC-like"/>
</dbReference>
<evidence type="ECO:0000256" key="9">
    <source>
        <dbReference type="PIRSR" id="PIRSR600888-3"/>
    </source>
</evidence>
<evidence type="ECO:0000256" key="8">
    <source>
        <dbReference type="PIRSR" id="PIRSR600888-1"/>
    </source>
</evidence>
<proteinExistence type="predicted"/>
<evidence type="ECO:0000256" key="4">
    <source>
        <dbReference type="ARBA" id="ARBA00019595"/>
    </source>
</evidence>
<dbReference type="GO" id="GO:0008830">
    <property type="term" value="F:dTDP-4-dehydrorhamnose 3,5-epimerase activity"/>
    <property type="evidence" value="ECO:0007669"/>
    <property type="project" value="UniProtKB-EC"/>
</dbReference>
<feature type="active site" description="Proton acceptor" evidence="8">
    <location>
        <position position="62"/>
    </location>
</feature>
<reference evidence="10 11" key="2">
    <citation type="submission" date="2019-02" db="EMBL/GenBank/DDBJ databases">
        <title>'Lichenibacterium ramalinii' gen. nov. sp. nov., 'Lichenibacterium minor' gen. nov. sp. nov.</title>
        <authorList>
            <person name="Pankratov T."/>
        </authorList>
    </citation>
    <scope>NUCLEOTIDE SEQUENCE [LARGE SCALE GENOMIC DNA]</scope>
    <source>
        <strain evidence="10 11">RmlP001</strain>
    </source>
</reference>
<dbReference type="GO" id="GO:0005829">
    <property type="term" value="C:cytosol"/>
    <property type="evidence" value="ECO:0007669"/>
    <property type="project" value="TreeGrafter"/>
</dbReference>
<name>A0A4Q2RBA6_9HYPH</name>
<gene>
    <name evidence="10" type="ORF">D3272_22175</name>
</gene>
<evidence type="ECO:0000256" key="1">
    <source>
        <dbReference type="ARBA" id="ARBA00001298"/>
    </source>
</evidence>
<dbReference type="SUPFAM" id="SSF51182">
    <property type="entry name" value="RmlC-like cupins"/>
    <property type="match status" value="1"/>
</dbReference>
<dbReference type="EMBL" id="QYBC01000022">
    <property type="protein sequence ID" value="RYB02190.1"/>
    <property type="molecule type" value="Genomic_DNA"/>
</dbReference>
<dbReference type="OrthoDB" id="9800680at2"/>
<dbReference type="GO" id="GO:0000271">
    <property type="term" value="P:polysaccharide biosynthetic process"/>
    <property type="evidence" value="ECO:0007669"/>
    <property type="project" value="TreeGrafter"/>
</dbReference>
<dbReference type="Pfam" id="PF00908">
    <property type="entry name" value="dTDP_sugar_isom"/>
    <property type="match status" value="1"/>
</dbReference>
<dbReference type="CDD" id="cd00438">
    <property type="entry name" value="cupin_RmlC"/>
    <property type="match status" value="1"/>
</dbReference>
<dbReference type="Gene3D" id="2.60.120.10">
    <property type="entry name" value="Jelly Rolls"/>
    <property type="match status" value="1"/>
</dbReference>
<accession>A0A4Q2RBA6</accession>
<keyword evidence="11" id="KW-1185">Reference proteome</keyword>
<evidence type="ECO:0000256" key="2">
    <source>
        <dbReference type="ARBA" id="ARBA00001997"/>
    </source>
</evidence>
<comment type="caution">
    <text evidence="10">The sequence shown here is derived from an EMBL/GenBank/DDBJ whole genome shotgun (WGS) entry which is preliminary data.</text>
</comment>
<evidence type="ECO:0000313" key="10">
    <source>
        <dbReference type="EMBL" id="RYB02190.1"/>
    </source>
</evidence>
<dbReference type="AlphaFoldDB" id="A0A4Q2RBA6"/>
<feature type="active site" description="Proton donor" evidence="8">
    <location>
        <position position="132"/>
    </location>
</feature>
<dbReference type="Proteomes" id="UP000289411">
    <property type="component" value="Unassembled WGS sequence"/>
</dbReference>
<dbReference type="InterPro" id="IPR011051">
    <property type="entry name" value="RmlC_Cupin_sf"/>
</dbReference>
<evidence type="ECO:0000256" key="6">
    <source>
        <dbReference type="ARBA" id="ARBA00031424"/>
    </source>
</evidence>
<feature type="site" description="Participates in a stacking interaction with the thymidine ring of dTDP-4-oxo-6-deoxyglucose" evidence="9">
    <location>
        <position position="138"/>
    </location>
</feature>
<dbReference type="RefSeq" id="WP_129221401.1">
    <property type="nucleotide sequence ID" value="NZ_QYBC01000022.1"/>
</dbReference>
<evidence type="ECO:0000313" key="11">
    <source>
        <dbReference type="Proteomes" id="UP000289411"/>
    </source>
</evidence>
<comment type="catalytic activity">
    <reaction evidence="1">
        <text>dTDP-4-dehydro-6-deoxy-alpha-D-glucose = dTDP-4-dehydro-beta-L-rhamnose</text>
        <dbReference type="Rhea" id="RHEA:16969"/>
        <dbReference type="ChEBI" id="CHEBI:57649"/>
        <dbReference type="ChEBI" id="CHEBI:62830"/>
        <dbReference type="EC" id="5.1.3.13"/>
    </reaction>
</comment>
<comment type="function">
    <text evidence="2">Catalyzes the epimerization of the C3' and C5'positions of dTDP-6-deoxy-D-xylo-4-hexulose, forming dTDP-6-deoxy-L-lyxo-4-hexulose.</text>
</comment>
<evidence type="ECO:0000256" key="5">
    <source>
        <dbReference type="ARBA" id="ARBA00029758"/>
    </source>
</evidence>
<evidence type="ECO:0000256" key="3">
    <source>
        <dbReference type="ARBA" id="ARBA00012098"/>
    </source>
</evidence>
<dbReference type="GO" id="GO:0019305">
    <property type="term" value="P:dTDP-rhamnose biosynthetic process"/>
    <property type="evidence" value="ECO:0007669"/>
    <property type="project" value="TreeGrafter"/>
</dbReference>
<reference evidence="10 11" key="1">
    <citation type="submission" date="2018-09" db="EMBL/GenBank/DDBJ databases">
        <authorList>
            <person name="Grouzdev D.S."/>
            <person name="Krutkina M.S."/>
        </authorList>
    </citation>
    <scope>NUCLEOTIDE SEQUENCE [LARGE SCALE GENOMIC DNA]</scope>
    <source>
        <strain evidence="10 11">RmlP001</strain>
    </source>
</reference>
<sequence>MIFKATAITGVTVVESTPISDERGSFSRLHCPDDFEAGGHPFAPAQTSMARNVLAGTLRGLHWQAEPEAETKLVRVTRGRVFDVAVDVRPESPTHRQWFGIELDADGGRALLLGPGIAHGYVTLEPCTELIYQIYPSFRSGFGRGARWNDSAFGIQWPREPSVIGERDAGYADYARG</sequence>